<comment type="subcellular location">
    <subcellularLocation>
        <location evidence="1">Secreted</location>
    </subcellularLocation>
</comment>
<dbReference type="PANTHER" id="PTHR11844">
    <property type="entry name" value="METALLOPROTEASE INHIBITOR"/>
    <property type="match status" value="1"/>
</dbReference>
<comment type="caution">
    <text evidence="8">The sequence shown here is derived from an EMBL/GenBank/DDBJ whole genome shotgun (WGS) entry which is preliminary data.</text>
</comment>
<keyword evidence="2" id="KW-0964">Secreted</keyword>
<keyword evidence="6" id="KW-0732">Signal</keyword>
<evidence type="ECO:0000256" key="1">
    <source>
        <dbReference type="ARBA" id="ARBA00004613"/>
    </source>
</evidence>
<keyword evidence="3 5" id="KW-1015">Disulfide bond</keyword>
<reference evidence="8" key="1">
    <citation type="submission" date="2023-08" db="EMBL/GenBank/DDBJ databases">
        <title>Chromosome-level Genome Assembly of mud carp (Cirrhinus molitorella).</title>
        <authorList>
            <person name="Liu H."/>
        </authorList>
    </citation>
    <scope>NUCLEOTIDE SEQUENCE</scope>
    <source>
        <strain evidence="8">Prfri</strain>
        <tissue evidence="8">Muscle</tissue>
    </source>
</reference>
<dbReference type="GO" id="GO:0031012">
    <property type="term" value="C:extracellular matrix"/>
    <property type="evidence" value="ECO:0007669"/>
    <property type="project" value="TreeGrafter"/>
</dbReference>
<dbReference type="GO" id="GO:0046872">
    <property type="term" value="F:metal ion binding"/>
    <property type="evidence" value="ECO:0007669"/>
    <property type="project" value="UniProtKB-KW"/>
</dbReference>
<dbReference type="Pfam" id="PF00965">
    <property type="entry name" value="TIMP"/>
    <property type="match status" value="1"/>
</dbReference>
<feature type="disulfide bond" evidence="5">
    <location>
        <begin position="41"/>
        <end position="139"/>
    </location>
</feature>
<evidence type="ECO:0000313" key="8">
    <source>
        <dbReference type="EMBL" id="KAK2874557.1"/>
    </source>
</evidence>
<feature type="disulfide bond" evidence="5">
    <location>
        <begin position="31"/>
        <end position="114"/>
    </location>
</feature>
<dbReference type="PANTHER" id="PTHR11844:SF25">
    <property type="entry name" value="NTR DOMAIN-CONTAINING PROTEIN"/>
    <property type="match status" value="1"/>
</dbReference>
<dbReference type="GO" id="GO:0008191">
    <property type="term" value="F:metalloendopeptidase inhibitor activity"/>
    <property type="evidence" value="ECO:0007669"/>
    <property type="project" value="InterPro"/>
</dbReference>
<evidence type="ECO:0000256" key="5">
    <source>
        <dbReference type="PIRSR" id="PIRSR601820-3"/>
    </source>
</evidence>
<evidence type="ECO:0000256" key="3">
    <source>
        <dbReference type="ARBA" id="ARBA00023157"/>
    </source>
</evidence>
<name>A0AA88TGB6_9TELE</name>
<dbReference type="AlphaFoldDB" id="A0AA88TGB6"/>
<dbReference type="SMART" id="SM00206">
    <property type="entry name" value="NTR"/>
    <property type="match status" value="1"/>
</dbReference>
<feature type="binding site" evidence="4">
    <location>
        <position position="29"/>
    </location>
    <ligand>
        <name>Zn(2+)</name>
        <dbReference type="ChEBI" id="CHEBI:29105"/>
        <note>ligand shared with metalloproteinase partner</note>
    </ligand>
</feature>
<feature type="disulfide bond" evidence="5">
    <location>
        <begin position="29"/>
        <end position="89"/>
    </location>
</feature>
<evidence type="ECO:0000256" key="4">
    <source>
        <dbReference type="PIRSR" id="PIRSR601820-1"/>
    </source>
</evidence>
<keyword evidence="4" id="KW-0862">Zinc</keyword>
<keyword evidence="9" id="KW-1185">Reference proteome</keyword>
<organism evidence="8 9">
    <name type="scientific">Cirrhinus molitorella</name>
    <name type="common">mud carp</name>
    <dbReference type="NCBI Taxonomy" id="172907"/>
    <lineage>
        <taxon>Eukaryota</taxon>
        <taxon>Metazoa</taxon>
        <taxon>Chordata</taxon>
        <taxon>Craniata</taxon>
        <taxon>Vertebrata</taxon>
        <taxon>Euteleostomi</taxon>
        <taxon>Actinopterygii</taxon>
        <taxon>Neopterygii</taxon>
        <taxon>Teleostei</taxon>
        <taxon>Ostariophysi</taxon>
        <taxon>Cypriniformes</taxon>
        <taxon>Cyprinidae</taxon>
        <taxon>Labeoninae</taxon>
        <taxon>Labeonini</taxon>
        <taxon>Cirrhinus</taxon>
    </lineage>
</organism>
<dbReference type="InterPro" id="IPR001134">
    <property type="entry name" value="Netrin_domain"/>
</dbReference>
<gene>
    <name evidence="8" type="ORF">Q8A67_021710</name>
</gene>
<dbReference type="InterPro" id="IPR008993">
    <property type="entry name" value="TIMP-like_OB-fold"/>
</dbReference>
<dbReference type="GO" id="GO:0051045">
    <property type="term" value="P:negative regulation of membrane protein ectodomain proteolysis"/>
    <property type="evidence" value="ECO:0007669"/>
    <property type="project" value="TreeGrafter"/>
</dbReference>
<dbReference type="InterPro" id="IPR001820">
    <property type="entry name" value="TIMP"/>
</dbReference>
<feature type="domain" description="NTR" evidence="7">
    <location>
        <begin position="29"/>
        <end position="139"/>
    </location>
</feature>
<dbReference type="EMBL" id="JAUYZG010000021">
    <property type="protein sequence ID" value="KAK2874557.1"/>
    <property type="molecule type" value="Genomic_DNA"/>
</dbReference>
<dbReference type="GO" id="GO:0005615">
    <property type="term" value="C:extracellular space"/>
    <property type="evidence" value="ECO:0007669"/>
    <property type="project" value="TreeGrafter"/>
</dbReference>
<accession>A0AA88TGB6</accession>
<sequence length="151" mass="17158">MGVPLSAAVTLGLLFFLSVGLNKQVAEGCRCVQKDLHQGYCNSDTVIRAKITRKVSNNQLSEYRIKTIKMFKHVNKKEIQVIYSKQDSCEAYLENKEYLLSGYVNNGKVFVNSCDFVKPWNDVSFNEKEFLSRCQQRGCNCGIVPILEHPV</sequence>
<keyword evidence="4" id="KW-0479">Metal-binding</keyword>
<evidence type="ECO:0000313" key="9">
    <source>
        <dbReference type="Proteomes" id="UP001187343"/>
    </source>
</evidence>
<feature type="chain" id="PRO_5041637609" description="NTR domain-containing protein" evidence="6">
    <location>
        <begin position="29"/>
        <end position="151"/>
    </location>
</feature>
<evidence type="ECO:0000256" key="6">
    <source>
        <dbReference type="SAM" id="SignalP"/>
    </source>
</evidence>
<feature type="signal peptide" evidence="6">
    <location>
        <begin position="1"/>
        <end position="28"/>
    </location>
</feature>
<protein>
    <recommendedName>
        <fullName evidence="7">NTR domain-containing protein</fullName>
    </recommendedName>
</protein>
<dbReference type="GO" id="GO:0002020">
    <property type="term" value="F:protease binding"/>
    <property type="evidence" value="ECO:0007669"/>
    <property type="project" value="TreeGrafter"/>
</dbReference>
<proteinExistence type="predicted"/>
<evidence type="ECO:0000259" key="7">
    <source>
        <dbReference type="PROSITE" id="PS50189"/>
    </source>
</evidence>
<dbReference type="PROSITE" id="PS50189">
    <property type="entry name" value="NTR"/>
    <property type="match status" value="1"/>
</dbReference>
<dbReference type="Proteomes" id="UP001187343">
    <property type="component" value="Unassembled WGS sequence"/>
</dbReference>
<evidence type="ECO:0000256" key="2">
    <source>
        <dbReference type="ARBA" id="ARBA00022525"/>
    </source>
</evidence>
<dbReference type="SUPFAM" id="SSF50242">
    <property type="entry name" value="TIMP-like"/>
    <property type="match status" value="1"/>
</dbReference>
<dbReference type="Gene3D" id="2.40.50.120">
    <property type="match status" value="1"/>
</dbReference>